<comment type="caution">
    <text evidence="2">The sequence shown here is derived from an EMBL/GenBank/DDBJ whole genome shotgun (WGS) entry which is preliminary data.</text>
</comment>
<gene>
    <name evidence="2" type="ORF">KUV26_03680</name>
</gene>
<reference evidence="2 3" key="1">
    <citation type="submission" date="2021-06" db="EMBL/GenBank/DDBJ databases">
        <title>50 bacteria genomes isolated from Dapeng, Shenzhen, China.</title>
        <authorList>
            <person name="Zheng W."/>
            <person name="Yu S."/>
            <person name="Huang Y."/>
        </authorList>
    </citation>
    <scope>NUCLEOTIDE SEQUENCE [LARGE SCALE GENOMIC DNA]</scope>
    <source>
        <strain evidence="2 3">DP1N14-2</strain>
    </source>
</reference>
<sequence>MAIAKVGERDGGAAVAAPRGGLAEKLGQTRHALLLGNGEIERFEDLHRGIFDLHDGFFGRAQKPTAREVRDLVALGLVGNGMEAEKADALVSALGPEHNPHLYQVAQGLVGIAFYPDMAGPGGGEDPGGDDAGTSEKKTRPAPGA</sequence>
<organism evidence="2 3">
    <name type="scientific">Leisingera daeponensis</name>
    <dbReference type="NCBI Taxonomy" id="405746"/>
    <lineage>
        <taxon>Bacteria</taxon>
        <taxon>Pseudomonadati</taxon>
        <taxon>Pseudomonadota</taxon>
        <taxon>Alphaproteobacteria</taxon>
        <taxon>Rhodobacterales</taxon>
        <taxon>Roseobacteraceae</taxon>
        <taxon>Leisingera</taxon>
    </lineage>
</organism>
<name>A0ABS7NBE8_9RHOB</name>
<feature type="region of interest" description="Disordered" evidence="1">
    <location>
        <begin position="119"/>
        <end position="145"/>
    </location>
</feature>
<evidence type="ECO:0000313" key="3">
    <source>
        <dbReference type="Proteomes" id="UP000766629"/>
    </source>
</evidence>
<evidence type="ECO:0000256" key="1">
    <source>
        <dbReference type="SAM" id="MobiDB-lite"/>
    </source>
</evidence>
<keyword evidence="3" id="KW-1185">Reference proteome</keyword>
<proteinExistence type="predicted"/>
<dbReference type="RefSeq" id="WP_222507339.1">
    <property type="nucleotide sequence ID" value="NZ_JAHVJA010000001.1"/>
</dbReference>
<dbReference type="Proteomes" id="UP000766629">
    <property type="component" value="Unassembled WGS sequence"/>
</dbReference>
<accession>A0ABS7NBE8</accession>
<protein>
    <submittedName>
        <fullName evidence="2">Gene transfer agent family protein</fullName>
    </submittedName>
</protein>
<dbReference type="EMBL" id="JAHVJA010000001">
    <property type="protein sequence ID" value="MBY6138526.1"/>
    <property type="molecule type" value="Genomic_DNA"/>
</dbReference>
<evidence type="ECO:0000313" key="2">
    <source>
        <dbReference type="EMBL" id="MBY6138526.1"/>
    </source>
</evidence>